<feature type="domain" description="Globin" evidence="9">
    <location>
        <begin position="239"/>
        <end position="383"/>
    </location>
</feature>
<dbReference type="InterPro" id="IPR012292">
    <property type="entry name" value="Globin/Proto"/>
</dbReference>
<gene>
    <name evidence="10" type="ORF">NXF25_011088</name>
</gene>
<dbReference type="Proteomes" id="UP001474421">
    <property type="component" value="Unassembled WGS sequence"/>
</dbReference>
<dbReference type="InterPro" id="IPR050056">
    <property type="entry name" value="Hemoglobin_oxygen_transport"/>
</dbReference>
<dbReference type="FunFam" id="1.10.490.10:FF:000001">
    <property type="entry name" value="Hemoglobin subunit beta"/>
    <property type="match status" value="1"/>
</dbReference>
<dbReference type="GO" id="GO:0031720">
    <property type="term" value="F:haptoglobin binding"/>
    <property type="evidence" value="ECO:0007669"/>
    <property type="project" value="TreeGrafter"/>
</dbReference>
<evidence type="ECO:0000313" key="11">
    <source>
        <dbReference type="Proteomes" id="UP001474421"/>
    </source>
</evidence>
<dbReference type="GO" id="GO:0043177">
    <property type="term" value="F:organic acid binding"/>
    <property type="evidence" value="ECO:0007669"/>
    <property type="project" value="TreeGrafter"/>
</dbReference>
<evidence type="ECO:0000256" key="6">
    <source>
        <dbReference type="ARBA" id="ARBA00023004"/>
    </source>
</evidence>
<dbReference type="GO" id="GO:0005344">
    <property type="term" value="F:oxygen carrier activity"/>
    <property type="evidence" value="ECO:0007669"/>
    <property type="project" value="UniProtKB-KW"/>
</dbReference>
<dbReference type="InterPro" id="IPR000971">
    <property type="entry name" value="Globin"/>
</dbReference>
<dbReference type="InterPro" id="IPR009050">
    <property type="entry name" value="Globin-like_sf"/>
</dbReference>
<dbReference type="PRINTS" id="PR00814">
    <property type="entry name" value="BETAHAEM"/>
</dbReference>
<organism evidence="10 11">
    <name type="scientific">Crotalus adamanteus</name>
    <name type="common">Eastern diamondback rattlesnake</name>
    <dbReference type="NCBI Taxonomy" id="8729"/>
    <lineage>
        <taxon>Eukaryota</taxon>
        <taxon>Metazoa</taxon>
        <taxon>Chordata</taxon>
        <taxon>Craniata</taxon>
        <taxon>Vertebrata</taxon>
        <taxon>Euteleostomi</taxon>
        <taxon>Lepidosauria</taxon>
        <taxon>Squamata</taxon>
        <taxon>Bifurcata</taxon>
        <taxon>Unidentata</taxon>
        <taxon>Episquamata</taxon>
        <taxon>Toxicofera</taxon>
        <taxon>Serpentes</taxon>
        <taxon>Colubroidea</taxon>
        <taxon>Viperidae</taxon>
        <taxon>Crotalinae</taxon>
        <taxon>Crotalus</taxon>
    </lineage>
</organism>
<dbReference type="GO" id="GO:0072562">
    <property type="term" value="C:blood microparticle"/>
    <property type="evidence" value="ECO:0007669"/>
    <property type="project" value="TreeGrafter"/>
</dbReference>
<keyword evidence="3 7" id="KW-0349">Heme</keyword>
<evidence type="ECO:0000256" key="8">
    <source>
        <dbReference type="SAM" id="MobiDB-lite"/>
    </source>
</evidence>
<dbReference type="SUPFAM" id="SSF46458">
    <property type="entry name" value="Globin-like"/>
    <property type="match status" value="1"/>
</dbReference>
<keyword evidence="11" id="KW-1185">Reference proteome</keyword>
<keyword evidence="2 7" id="KW-0813">Transport</keyword>
<evidence type="ECO:0000256" key="7">
    <source>
        <dbReference type="RuleBase" id="RU000356"/>
    </source>
</evidence>
<feature type="region of interest" description="Disordered" evidence="8">
    <location>
        <begin position="58"/>
        <end position="113"/>
    </location>
</feature>
<dbReference type="EMBL" id="JAOTOJ010000004">
    <property type="protein sequence ID" value="KAK9402732.1"/>
    <property type="molecule type" value="Genomic_DNA"/>
</dbReference>
<dbReference type="GO" id="GO:0042744">
    <property type="term" value="P:hydrogen peroxide catabolic process"/>
    <property type="evidence" value="ECO:0007669"/>
    <property type="project" value="TreeGrafter"/>
</dbReference>
<name>A0AAW1BMY9_CROAD</name>
<dbReference type="GO" id="GO:0005833">
    <property type="term" value="C:hemoglobin complex"/>
    <property type="evidence" value="ECO:0007669"/>
    <property type="project" value="InterPro"/>
</dbReference>
<dbReference type="PANTHER" id="PTHR11442:SF7">
    <property type="entry name" value="HEMOGLOBIN SUBUNIT EPSILON"/>
    <property type="match status" value="1"/>
</dbReference>
<keyword evidence="6" id="KW-0408">Iron</keyword>
<evidence type="ECO:0000256" key="2">
    <source>
        <dbReference type="ARBA" id="ARBA00022448"/>
    </source>
</evidence>
<keyword evidence="4 7" id="KW-0561">Oxygen transport</keyword>
<evidence type="ECO:0000256" key="3">
    <source>
        <dbReference type="ARBA" id="ARBA00022617"/>
    </source>
</evidence>
<sequence>MFPIGGGDYDGAGRKLAIDTLPSPGSTSVFLKLGNSDSCGVPSPTVTLCSPLPWLRERSRPPPCPGSPPALPPALGRGELVPCSVARRSPPHASPSRPAASPDGLRGADLDGRMVGGGADSLLGQFNGSGRLQLGSDADLALSVQERRSTSSRVPDTSPALKCAEEPRRAWGRPGRFCAEEAGAGRGRAAFCAPPDREGGREGMRGGGSGRGPLRVRAQLPPSSSSSSPTASPAASKVHWTPEEKQLISSLWGKVDVPEVGAATLGKLLVVYPWTQRFFAHFGNLSGPSAICANPLVRAHGKKVLSAFGEAIKNMDSIKETFSKLSELHCEKLHVDPENFRLLGDILIIVLAGHHGKEFTPSTHAAYQKMTNVVTHALAYRYH</sequence>
<comment type="similarity">
    <text evidence="1 7">Belongs to the globin family.</text>
</comment>
<protein>
    <submittedName>
        <fullName evidence="10">Hemoglobin subunit beta-2</fullName>
    </submittedName>
</protein>
<comment type="caution">
    <text evidence="10">The sequence shown here is derived from an EMBL/GenBank/DDBJ whole genome shotgun (WGS) entry which is preliminary data.</text>
</comment>
<feature type="compositionally biased region" description="Low complexity" evidence="8">
    <location>
        <begin position="221"/>
        <end position="236"/>
    </location>
</feature>
<dbReference type="CDD" id="cd08925">
    <property type="entry name" value="Hb-beta-like"/>
    <property type="match status" value="1"/>
</dbReference>
<feature type="region of interest" description="Disordered" evidence="8">
    <location>
        <begin position="189"/>
        <end position="239"/>
    </location>
</feature>
<evidence type="ECO:0000256" key="4">
    <source>
        <dbReference type="ARBA" id="ARBA00022621"/>
    </source>
</evidence>
<keyword evidence="5" id="KW-0479">Metal-binding</keyword>
<reference evidence="10 11" key="1">
    <citation type="journal article" date="2024" name="Proc. Natl. Acad. Sci. U.S.A.">
        <title>The genetic regulatory architecture and epigenomic basis for age-related changes in rattlesnake venom.</title>
        <authorList>
            <person name="Hogan M.P."/>
            <person name="Holding M.L."/>
            <person name="Nystrom G.S."/>
            <person name="Colston T.J."/>
            <person name="Bartlett D.A."/>
            <person name="Mason A.J."/>
            <person name="Ellsworth S.A."/>
            <person name="Rautsaw R.M."/>
            <person name="Lawrence K.C."/>
            <person name="Strickland J.L."/>
            <person name="He B."/>
            <person name="Fraser P."/>
            <person name="Margres M.J."/>
            <person name="Gilbert D.M."/>
            <person name="Gibbs H.L."/>
            <person name="Parkinson C.L."/>
            <person name="Rokyta D.R."/>
        </authorList>
    </citation>
    <scope>NUCLEOTIDE SEQUENCE [LARGE SCALE GENOMIC DNA]</scope>
    <source>
        <strain evidence="10">DRR0105</strain>
    </source>
</reference>
<dbReference type="GO" id="GO:0031838">
    <property type="term" value="C:haptoglobin-hemoglobin complex"/>
    <property type="evidence" value="ECO:0007669"/>
    <property type="project" value="TreeGrafter"/>
</dbReference>
<dbReference type="InterPro" id="IPR002337">
    <property type="entry name" value="Hemoglobin_b"/>
</dbReference>
<dbReference type="GO" id="GO:0020037">
    <property type="term" value="F:heme binding"/>
    <property type="evidence" value="ECO:0007669"/>
    <property type="project" value="InterPro"/>
</dbReference>
<dbReference type="PANTHER" id="PTHR11442">
    <property type="entry name" value="HEMOGLOBIN FAMILY MEMBER"/>
    <property type="match status" value="1"/>
</dbReference>
<dbReference type="AlphaFoldDB" id="A0AAW1BMY9"/>
<proteinExistence type="inferred from homology"/>
<dbReference type="PROSITE" id="PS01033">
    <property type="entry name" value="GLOBIN"/>
    <property type="match status" value="1"/>
</dbReference>
<evidence type="ECO:0000256" key="5">
    <source>
        <dbReference type="ARBA" id="ARBA00022723"/>
    </source>
</evidence>
<feature type="compositionally biased region" description="Pro residues" evidence="8">
    <location>
        <begin position="61"/>
        <end position="72"/>
    </location>
</feature>
<evidence type="ECO:0000256" key="1">
    <source>
        <dbReference type="ARBA" id="ARBA00008705"/>
    </source>
</evidence>
<accession>A0AAW1BMY9</accession>
<feature type="compositionally biased region" description="Gly residues" evidence="8">
    <location>
        <begin position="1"/>
        <end position="10"/>
    </location>
</feature>
<feature type="compositionally biased region" description="Basic and acidic residues" evidence="8">
    <location>
        <begin position="195"/>
        <end position="204"/>
    </location>
</feature>
<dbReference type="Pfam" id="PF00042">
    <property type="entry name" value="Globin"/>
    <property type="match status" value="1"/>
</dbReference>
<evidence type="ECO:0000313" key="10">
    <source>
        <dbReference type="EMBL" id="KAK9402732.1"/>
    </source>
</evidence>
<feature type="region of interest" description="Disordered" evidence="8">
    <location>
        <begin position="1"/>
        <end position="21"/>
    </location>
</feature>
<dbReference type="GO" id="GO:0019825">
    <property type="term" value="F:oxygen binding"/>
    <property type="evidence" value="ECO:0007669"/>
    <property type="project" value="InterPro"/>
</dbReference>
<dbReference type="GO" id="GO:0046872">
    <property type="term" value="F:metal ion binding"/>
    <property type="evidence" value="ECO:0007669"/>
    <property type="project" value="UniProtKB-KW"/>
</dbReference>
<evidence type="ECO:0000259" key="9">
    <source>
        <dbReference type="PROSITE" id="PS01033"/>
    </source>
</evidence>
<dbReference type="Gene3D" id="1.10.490.10">
    <property type="entry name" value="Globins"/>
    <property type="match status" value="1"/>
</dbReference>
<dbReference type="GO" id="GO:0004601">
    <property type="term" value="F:peroxidase activity"/>
    <property type="evidence" value="ECO:0007669"/>
    <property type="project" value="TreeGrafter"/>
</dbReference>